<feature type="transmembrane region" description="Helical" evidence="2">
    <location>
        <begin position="346"/>
        <end position="369"/>
    </location>
</feature>
<dbReference type="EMBL" id="BLLK01000045">
    <property type="protein sequence ID" value="GFH52224.1"/>
    <property type="molecule type" value="Genomic_DNA"/>
</dbReference>
<evidence type="ECO:0000256" key="1">
    <source>
        <dbReference type="SAM" id="MobiDB-lite"/>
    </source>
</evidence>
<sequence>MYGIEFEILQTTDDQIQNSTEPLGDDDRHDLNMTDKEITDYELRMPSATPTYSEKPTTNLLSASPTMSFQSTSGQPSNGKTLTPSPSPSLRETTYSSAKPTKQNSFSPSVISTLSPSFLPSLSRPSQCQKNDGSYGFVESSDFFTVSFLYGIESDILKDGKISEQIANVEQRLLEIIARDIFSFCEFKRRLNIFGPSKETFHVMSEFTIDESIIDQIEDYEYSFESVQPRTRNGTVIFGIESLPLDITNGEKCIGENRGRPGIISDCNVIRGRMNIHVATLVAVDETNELIKTKIKRSMDDGVLDNAHEDILRVMYLDTSATTPTRTTDDDVYEVSPIEPLISTGYYWMFGLVAFLLLYLIGTTVRYIYSKRFDSDGFVKEDDLSDDEDSDISYEESIEDMSLVSYGSEGSNSKKRRLANGKINFLTDDTRMMTYGRRIAIYLSKRYAWYYPGIREERKINRLKAKKKKSKREWKKIHEYEATKPSIEKAWAYFEHNTLPRRKWTRSNRQVDNKKKQYCSWNRILDRSSPGEDRYETKLYHPLTTPLSQMGDFGISFGMYFSSLLYTAILMFLAGLMNIPNMIYFASNEYSDSQEGVSWYLKGSAVCTQYEFVPCPSCNEEHFKNSDYRFTTAFNEMDEPLNFAIKSNCDGAKFRVGMVNFGTTLLFVVGFFAMRFYLSAMEVKFDEDEQTAQDYSIVIRNPPEDATSVAEWSHFFRENFSSVHVVLTTVVIDNDELIQALIWRRSLLKQIENIIPKEKDLSINNLRKIAEKIEKERNIFQKAASICFGGIPSKVRKLEKANNEIVELCKYEYPVSAVFVTFDTERAQRLVLREMNVPFIDALRQNKQAVKDHNYLFRGEKVLYVEEPPEPSTINWRDLQMTWWEYSVKYVTTTLALGLLAASFFAIRALHNINTTFSAFGIALTNMIFPSFARVLSRFEKHSSEEKREVWLYTKIMIFRCINTVVITLTLTPYMSTTLGGGNETLLGGVFSIFYADIFTVNIVQLLDITDNFKRHILAPRQKTQESMNLQMKGFEVFVAERYTAFTKLVLLSIWYCPIYPAVFFFCAFALFILYFVDKFSLMRTWRPAPKLGRSLSGVTRDITFPIMIVLMAYNAVYFWSGFRFDQICEHNGSATPGDYELPHVAMLNLAASTITVFEDTQVYNFCRSTENVMTGDQERLTFIYTRFSWTLTVLVGLIVLYIGLYNLRHIYFATYSACGKAQNTTYSEVATEAGAYIPQEKSYNFSYPFITSALPNQLDFTSLFEWKDPRKPYEYYDLTRDAIDLVEETGETLDDDVFSQVDYSPSHWAVTRGIDNISKRNFTRANSKKV</sequence>
<feature type="transmembrane region" description="Helical" evidence="2">
    <location>
        <begin position="658"/>
        <end position="678"/>
    </location>
</feature>
<feature type="transmembrane region" description="Helical" evidence="2">
    <location>
        <begin position="557"/>
        <end position="579"/>
    </location>
</feature>
<protein>
    <recommendedName>
        <fullName evidence="3">CSC1/OSCA1-like cytosolic domain-containing protein</fullName>
    </recommendedName>
</protein>
<reference evidence="4 5" key="1">
    <citation type="journal article" date="2021" name="Sci. Rep.">
        <title>The genome of the diatom Chaetoceros tenuissimus carries an ancient integrated fragment of an extant virus.</title>
        <authorList>
            <person name="Hongo Y."/>
            <person name="Kimura K."/>
            <person name="Takaki Y."/>
            <person name="Yoshida Y."/>
            <person name="Baba S."/>
            <person name="Kobayashi G."/>
            <person name="Nagasaki K."/>
            <person name="Hano T."/>
            <person name="Tomaru Y."/>
        </authorList>
    </citation>
    <scope>NUCLEOTIDE SEQUENCE [LARGE SCALE GENOMIC DNA]</scope>
    <source>
        <strain evidence="4 5">NIES-3715</strain>
    </source>
</reference>
<gene>
    <name evidence="4" type="ORF">CTEN210_08700</name>
</gene>
<evidence type="ECO:0000259" key="3">
    <source>
        <dbReference type="Pfam" id="PF14703"/>
    </source>
</evidence>
<dbReference type="PANTHER" id="PTHR13018:SF5">
    <property type="entry name" value="RE44586P"/>
    <property type="match status" value="1"/>
</dbReference>
<evidence type="ECO:0000256" key="2">
    <source>
        <dbReference type="SAM" id="Phobius"/>
    </source>
</evidence>
<keyword evidence="2" id="KW-0472">Membrane</keyword>
<keyword evidence="2" id="KW-0812">Transmembrane</keyword>
<name>A0AAD3CUP6_9STRA</name>
<feature type="compositionally biased region" description="Polar residues" evidence="1">
    <location>
        <begin position="12"/>
        <end position="21"/>
    </location>
</feature>
<feature type="transmembrane region" description="Helical" evidence="2">
    <location>
        <begin position="986"/>
        <end position="1007"/>
    </location>
</feature>
<evidence type="ECO:0000313" key="4">
    <source>
        <dbReference type="EMBL" id="GFH52224.1"/>
    </source>
</evidence>
<organism evidence="4 5">
    <name type="scientific">Chaetoceros tenuissimus</name>
    <dbReference type="NCBI Taxonomy" id="426638"/>
    <lineage>
        <taxon>Eukaryota</taxon>
        <taxon>Sar</taxon>
        <taxon>Stramenopiles</taxon>
        <taxon>Ochrophyta</taxon>
        <taxon>Bacillariophyta</taxon>
        <taxon>Coscinodiscophyceae</taxon>
        <taxon>Chaetocerotophycidae</taxon>
        <taxon>Chaetocerotales</taxon>
        <taxon>Chaetocerotaceae</taxon>
        <taxon>Chaetoceros</taxon>
    </lineage>
</organism>
<feature type="transmembrane region" description="Helical" evidence="2">
    <location>
        <begin position="1188"/>
        <end position="1208"/>
    </location>
</feature>
<dbReference type="PANTHER" id="PTHR13018">
    <property type="entry name" value="PROBABLE MEMBRANE PROTEIN DUF221-RELATED"/>
    <property type="match status" value="1"/>
</dbReference>
<feature type="transmembrane region" description="Helical" evidence="2">
    <location>
        <begin position="917"/>
        <end position="936"/>
    </location>
</feature>
<feature type="domain" description="CSC1/OSCA1-like cytosolic" evidence="3">
    <location>
        <begin position="694"/>
        <end position="877"/>
    </location>
</feature>
<feature type="region of interest" description="Disordered" evidence="1">
    <location>
        <begin position="45"/>
        <end position="109"/>
    </location>
</feature>
<feature type="transmembrane region" description="Helical" evidence="2">
    <location>
        <begin position="957"/>
        <end position="974"/>
    </location>
</feature>
<feature type="transmembrane region" description="Helical" evidence="2">
    <location>
        <begin position="1103"/>
        <end position="1121"/>
    </location>
</feature>
<dbReference type="Pfam" id="PF14703">
    <property type="entry name" value="PHM7_cyt"/>
    <property type="match status" value="1"/>
</dbReference>
<dbReference type="InterPro" id="IPR027815">
    <property type="entry name" value="CSC1/OSCA1-like_cyt"/>
</dbReference>
<keyword evidence="2" id="KW-1133">Transmembrane helix</keyword>
<proteinExistence type="predicted"/>
<accession>A0AAD3CUP6</accession>
<dbReference type="Proteomes" id="UP001054902">
    <property type="component" value="Unassembled WGS sequence"/>
</dbReference>
<evidence type="ECO:0000313" key="5">
    <source>
        <dbReference type="Proteomes" id="UP001054902"/>
    </source>
</evidence>
<feature type="transmembrane region" description="Helical" evidence="2">
    <location>
        <begin position="1062"/>
        <end position="1082"/>
    </location>
</feature>
<feature type="transmembrane region" description="Helical" evidence="2">
    <location>
        <begin position="890"/>
        <end position="911"/>
    </location>
</feature>
<dbReference type="InterPro" id="IPR045122">
    <property type="entry name" value="Csc1-like"/>
</dbReference>
<keyword evidence="5" id="KW-1185">Reference proteome</keyword>
<dbReference type="GO" id="GO:0005227">
    <property type="term" value="F:calcium-activated cation channel activity"/>
    <property type="evidence" value="ECO:0007669"/>
    <property type="project" value="InterPro"/>
</dbReference>
<dbReference type="GO" id="GO:0005886">
    <property type="term" value="C:plasma membrane"/>
    <property type="evidence" value="ECO:0007669"/>
    <property type="project" value="TreeGrafter"/>
</dbReference>
<feature type="compositionally biased region" description="Polar residues" evidence="1">
    <location>
        <begin position="48"/>
        <end position="109"/>
    </location>
</feature>
<feature type="region of interest" description="Disordered" evidence="1">
    <location>
        <begin position="12"/>
        <end position="32"/>
    </location>
</feature>
<comment type="caution">
    <text evidence="4">The sequence shown here is derived from an EMBL/GenBank/DDBJ whole genome shotgun (WGS) entry which is preliminary data.</text>
</comment>